<gene>
    <name evidence="1" type="ORF">CfP315_0187</name>
</gene>
<reference evidence="1" key="1">
    <citation type="journal article" date="2023" name="ISME J.">
        <title>Emergence of putative energy parasites within Clostridia revealed by genome analysis of a novel endosymbiotic clade.</title>
        <authorList>
            <person name="Takahashi K."/>
            <person name="Kuwahara H."/>
            <person name="Horikawa Y."/>
            <person name="Izawa K."/>
            <person name="Kato D."/>
            <person name="Inagaki T."/>
            <person name="Yuki M."/>
            <person name="Ohkuma M."/>
            <person name="Hongoh Y."/>
        </authorList>
    </citation>
    <scope>NUCLEOTIDE SEQUENCE</scope>
    <source>
        <strain evidence="1">CfP3-15</strain>
    </source>
</reference>
<organism evidence="1">
    <name type="scientific">Candidatus Improbicoccus pseudotrichonymphae</name>
    <dbReference type="NCBI Taxonomy" id="3033792"/>
    <lineage>
        <taxon>Bacteria</taxon>
        <taxon>Bacillati</taxon>
        <taxon>Bacillota</taxon>
        <taxon>Clostridia</taxon>
        <taxon>Candidatus Improbicoccus</taxon>
    </lineage>
</organism>
<dbReference type="Proteomes" id="UP001337580">
    <property type="component" value="Chromosome"/>
</dbReference>
<name>A0AA48IGQ6_9FIRM</name>
<accession>A0AA48IGQ6</accession>
<sequence length="195" mass="21790">MTVDELLNNLEENAPQDKPLFYKLYKASIEVLTKSGSGEVDGRKITPEEAEKVLNYYVKIFKAEYGPILMDKGVQGTDQGINMEYAVTNKPITYVGLDSCIGLTIPQTAGTHLVIPFDGDQKKTYLERVEMIIGYYDGKQEIVICAVSKDSIGDHIYSVLSSFGENPPEPIKWLSGIIDREEYIFLFSEPSTVTC</sequence>
<dbReference type="AlphaFoldDB" id="A0AA48IGQ6"/>
<dbReference type="KEGG" id="ips:CfP315_0187"/>
<evidence type="ECO:0000313" key="1">
    <source>
        <dbReference type="EMBL" id="BED91675.1"/>
    </source>
</evidence>
<dbReference type="EMBL" id="AP027924">
    <property type="protein sequence ID" value="BED91675.1"/>
    <property type="molecule type" value="Genomic_DNA"/>
</dbReference>
<proteinExistence type="predicted"/>
<protein>
    <submittedName>
        <fullName evidence="1">Uncharacterized protein</fullName>
    </submittedName>
</protein>